<comment type="caution">
    <text evidence="1">The sequence shown here is derived from an EMBL/GenBank/DDBJ whole genome shotgun (WGS) entry which is preliminary data.</text>
</comment>
<evidence type="ECO:0000313" key="1">
    <source>
        <dbReference type="EMBL" id="KAH7933362.1"/>
    </source>
</evidence>
<evidence type="ECO:0000313" key="2">
    <source>
        <dbReference type="Proteomes" id="UP000821865"/>
    </source>
</evidence>
<protein>
    <submittedName>
        <fullName evidence="1">Uncharacterized protein</fullName>
    </submittedName>
</protein>
<proteinExistence type="predicted"/>
<organism evidence="1 2">
    <name type="scientific">Dermacentor silvarum</name>
    <name type="common">Tick</name>
    <dbReference type="NCBI Taxonomy" id="543639"/>
    <lineage>
        <taxon>Eukaryota</taxon>
        <taxon>Metazoa</taxon>
        <taxon>Ecdysozoa</taxon>
        <taxon>Arthropoda</taxon>
        <taxon>Chelicerata</taxon>
        <taxon>Arachnida</taxon>
        <taxon>Acari</taxon>
        <taxon>Parasitiformes</taxon>
        <taxon>Ixodida</taxon>
        <taxon>Ixodoidea</taxon>
        <taxon>Ixodidae</taxon>
        <taxon>Rhipicephalinae</taxon>
        <taxon>Dermacentor</taxon>
    </lineage>
</organism>
<sequence>MDVYNRYCRNRTISYGDGQENSAMNAYVACATTGKAAIALNGVTVHSAFKIVMTNRREVRGLSSSDLNMFRMLFRDVKCIIVDEVSMQSSDLLKQVEMRLREIRASKMTEPFGGFDVIFCGDLRELPPVRASEVYKRPQSG</sequence>
<gene>
    <name evidence="1" type="ORF">HPB49_011889</name>
</gene>
<keyword evidence="2" id="KW-1185">Reference proteome</keyword>
<name>A0ACB8C3C9_DERSI</name>
<dbReference type="EMBL" id="CM023478">
    <property type="protein sequence ID" value="KAH7933362.1"/>
    <property type="molecule type" value="Genomic_DNA"/>
</dbReference>
<accession>A0ACB8C3C9</accession>
<dbReference type="Proteomes" id="UP000821865">
    <property type="component" value="Chromosome 9"/>
</dbReference>
<reference evidence="1" key="1">
    <citation type="submission" date="2020-05" db="EMBL/GenBank/DDBJ databases">
        <title>Large-scale comparative analyses of tick genomes elucidate their genetic diversity and vector capacities.</title>
        <authorList>
            <person name="Jia N."/>
            <person name="Wang J."/>
            <person name="Shi W."/>
            <person name="Du L."/>
            <person name="Sun Y."/>
            <person name="Zhan W."/>
            <person name="Jiang J."/>
            <person name="Wang Q."/>
            <person name="Zhang B."/>
            <person name="Ji P."/>
            <person name="Sakyi L.B."/>
            <person name="Cui X."/>
            <person name="Yuan T."/>
            <person name="Jiang B."/>
            <person name="Yang W."/>
            <person name="Lam T.T.-Y."/>
            <person name="Chang Q."/>
            <person name="Ding S."/>
            <person name="Wang X."/>
            <person name="Zhu J."/>
            <person name="Ruan X."/>
            <person name="Zhao L."/>
            <person name="Wei J."/>
            <person name="Que T."/>
            <person name="Du C."/>
            <person name="Cheng J."/>
            <person name="Dai P."/>
            <person name="Han X."/>
            <person name="Huang E."/>
            <person name="Gao Y."/>
            <person name="Liu J."/>
            <person name="Shao H."/>
            <person name="Ye R."/>
            <person name="Li L."/>
            <person name="Wei W."/>
            <person name="Wang X."/>
            <person name="Wang C."/>
            <person name="Yang T."/>
            <person name="Huo Q."/>
            <person name="Li W."/>
            <person name="Guo W."/>
            <person name="Chen H."/>
            <person name="Zhou L."/>
            <person name="Ni X."/>
            <person name="Tian J."/>
            <person name="Zhou Y."/>
            <person name="Sheng Y."/>
            <person name="Liu T."/>
            <person name="Pan Y."/>
            <person name="Xia L."/>
            <person name="Li J."/>
            <person name="Zhao F."/>
            <person name="Cao W."/>
        </authorList>
    </citation>
    <scope>NUCLEOTIDE SEQUENCE</scope>
    <source>
        <strain evidence="1">Dsil-2018</strain>
    </source>
</reference>